<dbReference type="InterPro" id="IPR006530">
    <property type="entry name" value="YD"/>
</dbReference>
<name>A0A926DP16_9FIRM</name>
<dbReference type="Gene3D" id="2.180.10.10">
    <property type="entry name" value="RHS repeat-associated core"/>
    <property type="match status" value="1"/>
</dbReference>
<accession>A0A926DP16</accession>
<dbReference type="RefSeq" id="WP_249313874.1">
    <property type="nucleotide sequence ID" value="NZ_JACRSU010000007.1"/>
</dbReference>
<evidence type="ECO:0000256" key="1">
    <source>
        <dbReference type="SAM" id="MobiDB-lite"/>
    </source>
</evidence>
<keyword evidence="2" id="KW-0732">Signal</keyword>
<evidence type="ECO:0000313" key="4">
    <source>
        <dbReference type="Proteomes" id="UP000611762"/>
    </source>
</evidence>
<reference evidence="3" key="1">
    <citation type="submission" date="2020-08" db="EMBL/GenBank/DDBJ databases">
        <title>Genome public.</title>
        <authorList>
            <person name="Liu C."/>
            <person name="Sun Q."/>
        </authorList>
    </citation>
    <scope>NUCLEOTIDE SEQUENCE</scope>
    <source>
        <strain evidence="3">H8</strain>
    </source>
</reference>
<sequence>MKMTKRLLSVLLASTFLLSLNVFAESKVQEEATSGISQEQPEFVPEEEPGGELGPEDLKDEETEVPENDEERLKDSDDLESRYPAEKEELAADSALEENYEQKELEDELNEEIEPEVSAEALYNQDIINRYGNPLDNQSMVDIVNNNYSFLPAQSENSTDAIADNLEEENYIKNNDEMLFSDEMLGELAASSSAVASVDEDSIYKVDPVASPMYFNNGNDDSVSLQTGDLMYTKSLFSFPGRNGLDLDVSIRYNSSDAVATIDEYELGKNLDKMNYRQFAAGWIFNFSNLNIANEEHGNGYRKKFSLSLANGSSYELSGTHILNYQLEDMVLTEDAANNQYVLTYSNGREERFDKEYGNIVSIKDVFGNTIHFEYGDIEYHSGSFFNYLFKVNYYSRTLRALKRITDSTGREINVEYGHKSSFSGKRINSITFQYEGNVLSKLNLDTKETSKGKVYTLTSVEDASNFVTSYEYNENQTYTQISNEIGDKSIVHSGAYILLTKVNYPTGGYSNYEYTTARRIYQPAGIYRQNWYLMYKLSKKTDSSGHSISYQYENDYSGYPYGYIVDSTTSKSINVDMQYHTIVKYPNYETVYTFDRNHNMIKEQTYDKNEKLVSYAGSGGDTKWNVSVNNELYRIVAPSVLDGDEFRTLVYKTDLDGNTHFLSSIDERMFLKAVKTAGNAIYLFGSNTNLSGGTISVYKYDIVSDSWEKYADTHAADTIDFARFYYSGNVFSFDQIGSNGLQSIIFNPNPVSAQSCWSDITVSSVWTNKSTFYLYSLGGSHYFRTGSSIIKYTPLGGTAVSKTFASLPEVTKGVGINEQGFVYTDTQLYMVNYEQGTIQSLCTLSGLPSGGRIYPDMYSHLYYLVKDNNVYTKINKVSMSSPNTAIQYAERLFPTKTANVIMGLDTMYIALCANDSSIGTALDFAGGFEKVTLTDSTKVTYNRKTDYTYNDYNQQTGMAYSIAKGSTVSQMYTEGRTYVEKHDVPLSTTDRLGNRTTYEYTNSTYYIPTKVTQFAGTANALITNNTLSSDKKKIISTSTLYDDRTLTTEYTYDTTYPGNIVGEILKEVRPAQTEKELQNISYEYNSYNAEGRNAYITRKSINNVVSHNSDFEKTSRSSNVHEYYYDKHGRLLKDHQLWDRWYEYTYLANGWIASEQTPDFIVKEYTYTLGQDGVNKRETEYKCRKITGHSDPIFPLNYSFIEYYDDLGRVTKRSEEYTGSGGEKTLARFVYDGHNVSEVYDAENNKTVYAYDSFDRPAYTAIMGEDDTEINEQSISYDDFSLTTSQYYGSNNSKSLYQSVTTDVAGRVVSEKNYIISKLYRETLTSYDYMGNVSTVTDPKGNVTRYTYNDLGQMTKVTDALLQNTLYEYDSLGNTTKMTTPGGSVTQYEYDTLSRLIKETDALGNSDYYSYYNVDERLGKTKDKNNVITTYEYDYVEDNYAYQSGWLSSKIIGDKTINYTYDDWANYAQINDGGSVTSYTYTGNNLLKTKTTPDNKTITYEYDARRNISKVTDYSGTETTYTYDAANRMISAASNGLTTQYEYENEQGLLSKVSYGSSGKYQTFEYNLQGEPT</sequence>
<protein>
    <submittedName>
        <fullName evidence="3">Uncharacterized protein</fullName>
    </submittedName>
</protein>
<dbReference type="PANTHER" id="PTHR32305">
    <property type="match status" value="1"/>
</dbReference>
<feature type="compositionally biased region" description="Basic and acidic residues" evidence="1">
    <location>
        <begin position="71"/>
        <end position="84"/>
    </location>
</feature>
<comment type="caution">
    <text evidence="3">The sequence shown here is derived from an EMBL/GenBank/DDBJ whole genome shotgun (WGS) entry which is preliminary data.</text>
</comment>
<dbReference type="NCBIfam" id="TIGR01643">
    <property type="entry name" value="YD_repeat_2x"/>
    <property type="match status" value="3"/>
</dbReference>
<proteinExistence type="predicted"/>
<dbReference type="InterPro" id="IPR031325">
    <property type="entry name" value="RHS_repeat"/>
</dbReference>
<dbReference type="PANTHER" id="PTHR32305:SF15">
    <property type="entry name" value="PROTEIN RHSA-RELATED"/>
    <property type="match status" value="1"/>
</dbReference>
<feature type="compositionally biased region" description="Acidic residues" evidence="1">
    <location>
        <begin position="44"/>
        <end position="70"/>
    </location>
</feature>
<feature type="non-terminal residue" evidence="3">
    <location>
        <position position="1574"/>
    </location>
</feature>
<dbReference type="EMBL" id="JACRSU010000007">
    <property type="protein sequence ID" value="MBC8541891.1"/>
    <property type="molecule type" value="Genomic_DNA"/>
</dbReference>
<feature type="chain" id="PRO_5037249585" evidence="2">
    <location>
        <begin position="25"/>
        <end position="1574"/>
    </location>
</feature>
<evidence type="ECO:0000313" key="3">
    <source>
        <dbReference type="EMBL" id="MBC8541891.1"/>
    </source>
</evidence>
<dbReference type="Pfam" id="PF05593">
    <property type="entry name" value="RHS_repeat"/>
    <property type="match status" value="3"/>
</dbReference>
<dbReference type="InterPro" id="IPR050708">
    <property type="entry name" value="T6SS_VgrG/RHS"/>
</dbReference>
<dbReference type="Proteomes" id="UP000611762">
    <property type="component" value="Unassembled WGS sequence"/>
</dbReference>
<organism evidence="3 4">
    <name type="scientific">Congzhengia minquanensis</name>
    <dbReference type="NCBI Taxonomy" id="2763657"/>
    <lineage>
        <taxon>Bacteria</taxon>
        <taxon>Bacillati</taxon>
        <taxon>Bacillota</taxon>
        <taxon>Clostridia</taxon>
        <taxon>Eubacteriales</taxon>
        <taxon>Oscillospiraceae</taxon>
        <taxon>Congzhengia</taxon>
    </lineage>
</organism>
<keyword evidence="4" id="KW-1185">Reference proteome</keyword>
<feature type="region of interest" description="Disordered" evidence="1">
    <location>
        <begin position="29"/>
        <end position="84"/>
    </location>
</feature>
<feature type="signal peptide" evidence="2">
    <location>
        <begin position="1"/>
        <end position="24"/>
    </location>
</feature>
<evidence type="ECO:0000256" key="2">
    <source>
        <dbReference type="SAM" id="SignalP"/>
    </source>
</evidence>
<gene>
    <name evidence="3" type="ORF">H8698_12985</name>
</gene>